<comment type="caution">
    <text evidence="2">The sequence shown here is derived from an EMBL/GenBank/DDBJ whole genome shotgun (WGS) entry which is preliminary data.</text>
</comment>
<dbReference type="STRING" id="1798650.A2945_01850"/>
<dbReference type="Proteomes" id="UP000178880">
    <property type="component" value="Unassembled WGS sequence"/>
</dbReference>
<feature type="transmembrane region" description="Helical" evidence="1">
    <location>
        <begin position="89"/>
        <end position="109"/>
    </location>
</feature>
<proteinExistence type="predicted"/>
<dbReference type="EMBL" id="MHLA01000013">
    <property type="protein sequence ID" value="OGY99723.1"/>
    <property type="molecule type" value="Genomic_DNA"/>
</dbReference>
<evidence type="ECO:0000313" key="3">
    <source>
        <dbReference type="Proteomes" id="UP000178880"/>
    </source>
</evidence>
<organism evidence="2 3">
    <name type="scientific">Candidatus Liptonbacteria bacterium RIFCSPLOWO2_01_FULL_52_25</name>
    <dbReference type="NCBI Taxonomy" id="1798650"/>
    <lineage>
        <taxon>Bacteria</taxon>
        <taxon>Candidatus Liptoniibacteriota</taxon>
    </lineage>
</organism>
<protein>
    <submittedName>
        <fullName evidence="2">Uncharacterized protein</fullName>
    </submittedName>
</protein>
<name>A0A1G2CEA1_9BACT</name>
<feature type="transmembrane region" description="Helical" evidence="1">
    <location>
        <begin position="12"/>
        <end position="32"/>
    </location>
</feature>
<evidence type="ECO:0000313" key="2">
    <source>
        <dbReference type="EMBL" id="OGY99723.1"/>
    </source>
</evidence>
<keyword evidence="1" id="KW-1133">Transmembrane helix</keyword>
<dbReference type="AlphaFoldDB" id="A0A1G2CEA1"/>
<gene>
    <name evidence="2" type="ORF">A2945_01850</name>
</gene>
<feature type="transmembrane region" description="Helical" evidence="1">
    <location>
        <begin position="52"/>
        <end position="73"/>
    </location>
</feature>
<sequence length="122" mass="12816">MKQIFEQFTFSRLARAVAIAAQIAVPFVAGAALNINTPEDINKQILCPIAAYMFWILIALSTVMVLYAAFMYLSSQGDAEKVGKATKTITYAAVAIVVALLAKGFPALISSIVGGPSVSGCA</sequence>
<evidence type="ECO:0000256" key="1">
    <source>
        <dbReference type="SAM" id="Phobius"/>
    </source>
</evidence>
<accession>A0A1G2CEA1</accession>
<keyword evidence="1" id="KW-0812">Transmembrane</keyword>
<reference evidence="2 3" key="1">
    <citation type="journal article" date="2016" name="Nat. Commun.">
        <title>Thousands of microbial genomes shed light on interconnected biogeochemical processes in an aquifer system.</title>
        <authorList>
            <person name="Anantharaman K."/>
            <person name="Brown C.T."/>
            <person name="Hug L.A."/>
            <person name="Sharon I."/>
            <person name="Castelle C.J."/>
            <person name="Probst A.J."/>
            <person name="Thomas B.C."/>
            <person name="Singh A."/>
            <person name="Wilkins M.J."/>
            <person name="Karaoz U."/>
            <person name="Brodie E.L."/>
            <person name="Williams K.H."/>
            <person name="Hubbard S.S."/>
            <person name="Banfield J.F."/>
        </authorList>
    </citation>
    <scope>NUCLEOTIDE SEQUENCE [LARGE SCALE GENOMIC DNA]</scope>
</reference>
<keyword evidence="1" id="KW-0472">Membrane</keyword>